<dbReference type="SUPFAM" id="SSF55729">
    <property type="entry name" value="Acyl-CoA N-acyltransferases (Nat)"/>
    <property type="match status" value="1"/>
</dbReference>
<organism evidence="4 5">
    <name type="scientific">Peribacillus simplex</name>
    <dbReference type="NCBI Taxonomy" id="1478"/>
    <lineage>
        <taxon>Bacteria</taxon>
        <taxon>Bacillati</taxon>
        <taxon>Bacillota</taxon>
        <taxon>Bacilli</taxon>
        <taxon>Bacillales</taxon>
        <taxon>Bacillaceae</taxon>
        <taxon>Peribacillus</taxon>
    </lineage>
</organism>
<evidence type="ECO:0000259" key="3">
    <source>
        <dbReference type="PROSITE" id="PS51186"/>
    </source>
</evidence>
<dbReference type="Proteomes" id="UP000064189">
    <property type="component" value="Unassembled WGS sequence"/>
</dbReference>
<dbReference type="PROSITE" id="PS51186">
    <property type="entry name" value="GNAT"/>
    <property type="match status" value="1"/>
</dbReference>
<dbReference type="Pfam" id="PF00583">
    <property type="entry name" value="Acetyltransf_1"/>
    <property type="match status" value="1"/>
</dbReference>
<dbReference type="PANTHER" id="PTHR43072">
    <property type="entry name" value="N-ACETYLTRANSFERASE"/>
    <property type="match status" value="1"/>
</dbReference>
<proteinExistence type="predicted"/>
<protein>
    <submittedName>
        <fullName evidence="4">GNAT family acetyltransferase</fullName>
    </submittedName>
</protein>
<dbReference type="CDD" id="cd04301">
    <property type="entry name" value="NAT_SF"/>
    <property type="match status" value="1"/>
</dbReference>
<dbReference type="EMBL" id="LNNH01000027">
    <property type="protein sequence ID" value="KWW17660.1"/>
    <property type="molecule type" value="Genomic_DNA"/>
</dbReference>
<dbReference type="InterPro" id="IPR016181">
    <property type="entry name" value="Acyl_CoA_acyltransferase"/>
</dbReference>
<gene>
    <name evidence="4" type="ORF">AS888_21500</name>
</gene>
<dbReference type="InterPro" id="IPR000182">
    <property type="entry name" value="GNAT_dom"/>
</dbReference>
<accession>A0A109MX42</accession>
<evidence type="ECO:0000256" key="2">
    <source>
        <dbReference type="ARBA" id="ARBA00023315"/>
    </source>
</evidence>
<name>A0A109MX42_9BACI</name>
<feature type="domain" description="N-acetyltransferase" evidence="3">
    <location>
        <begin position="1"/>
        <end position="167"/>
    </location>
</feature>
<keyword evidence="2" id="KW-0012">Acyltransferase</keyword>
<evidence type="ECO:0000256" key="1">
    <source>
        <dbReference type="ARBA" id="ARBA00022679"/>
    </source>
</evidence>
<reference evidence="4 5" key="1">
    <citation type="submission" date="2015-11" db="EMBL/GenBank/DDBJ databases">
        <title>Genome Sequence of Bacillus simplex strain VanAntwerpen2.</title>
        <authorList>
            <person name="Couger M.B."/>
        </authorList>
    </citation>
    <scope>NUCLEOTIDE SEQUENCE [LARGE SCALE GENOMIC DNA]</scope>
    <source>
        <strain evidence="4 5">VanAntwerpen02</strain>
    </source>
</reference>
<dbReference type="GO" id="GO:0016747">
    <property type="term" value="F:acyltransferase activity, transferring groups other than amino-acyl groups"/>
    <property type="evidence" value="ECO:0007669"/>
    <property type="project" value="InterPro"/>
</dbReference>
<sequence length="181" mass="20067">MLIREATVADAEGIAIVHVDSWRTTYKNIIPNDFLAKPSYHKRKASWIENISNEGNHVYVAENGDGRIVGFINGGKRAKNPVADSGDLTAIYIVEEFQGMGIGKKLLKQLFLKLEELGFHSILVEVLDGNKSRFFYEAFGAKVIKSEPIKIAGEALTLLVYEWKDTALVLDAKNVRESGGN</sequence>
<keyword evidence="1 4" id="KW-0808">Transferase</keyword>
<evidence type="ECO:0000313" key="5">
    <source>
        <dbReference type="Proteomes" id="UP000064189"/>
    </source>
</evidence>
<evidence type="ECO:0000313" key="4">
    <source>
        <dbReference type="EMBL" id="KWW17660.1"/>
    </source>
</evidence>
<dbReference type="PANTHER" id="PTHR43072:SF23">
    <property type="entry name" value="UPF0039 PROTEIN C11D3.02C"/>
    <property type="match status" value="1"/>
</dbReference>
<dbReference type="Gene3D" id="3.40.630.30">
    <property type="match status" value="1"/>
</dbReference>
<keyword evidence="5" id="KW-1185">Reference proteome</keyword>
<comment type="caution">
    <text evidence="4">The sequence shown here is derived from an EMBL/GenBank/DDBJ whole genome shotgun (WGS) entry which is preliminary data.</text>
</comment>
<dbReference type="AlphaFoldDB" id="A0A109MX42"/>